<comment type="catalytic activity">
    <reaction evidence="14 15">
        <text>2'-deoxyribonucleotide-(2'-deoxyribose 5'-phosphate)-2'-deoxyribonucleotide-DNA = a 3'-end 2'-deoxyribonucleotide-(2,3-dehydro-2,3-deoxyribose 5'-phosphate)-DNA + a 5'-end 5'-phospho-2'-deoxyribonucleoside-DNA + H(+)</text>
        <dbReference type="Rhea" id="RHEA:66592"/>
        <dbReference type="Rhea" id="RHEA-COMP:13180"/>
        <dbReference type="Rhea" id="RHEA-COMP:16897"/>
        <dbReference type="Rhea" id="RHEA-COMP:17067"/>
        <dbReference type="ChEBI" id="CHEBI:15378"/>
        <dbReference type="ChEBI" id="CHEBI:136412"/>
        <dbReference type="ChEBI" id="CHEBI:157695"/>
        <dbReference type="ChEBI" id="CHEBI:167181"/>
        <dbReference type="EC" id="4.2.99.18"/>
    </reaction>
</comment>
<dbReference type="RefSeq" id="WP_275417963.1">
    <property type="nucleotide sequence ID" value="NZ_CP106878.1"/>
</dbReference>
<evidence type="ECO:0000256" key="15">
    <source>
        <dbReference type="HAMAP-Rule" id="MF_00103"/>
    </source>
</evidence>
<comment type="subunit">
    <text evidence="3 15">Monomer.</text>
</comment>
<keyword evidence="4 15" id="KW-0479">Metal-binding</keyword>
<comment type="cofactor">
    <cofactor evidence="15">
        <name>Zn(2+)</name>
        <dbReference type="ChEBI" id="CHEBI:29105"/>
    </cofactor>
    <text evidence="15">Binds 1 zinc ion per subunit.</text>
</comment>
<keyword evidence="11 15" id="KW-0456">Lyase</keyword>
<dbReference type="GO" id="GO:0034039">
    <property type="term" value="F:8-oxo-7,8-dihydroguanine DNA N-glycosylase activity"/>
    <property type="evidence" value="ECO:0007669"/>
    <property type="project" value="TreeGrafter"/>
</dbReference>
<dbReference type="Pfam" id="PF06827">
    <property type="entry name" value="zf-FPG_IleRS"/>
    <property type="match status" value="1"/>
</dbReference>
<dbReference type="Pfam" id="PF01149">
    <property type="entry name" value="Fapy_DNA_glyco"/>
    <property type="match status" value="1"/>
</dbReference>
<evidence type="ECO:0000256" key="2">
    <source>
        <dbReference type="ARBA" id="ARBA00009409"/>
    </source>
</evidence>
<dbReference type="PROSITE" id="PS01242">
    <property type="entry name" value="ZF_FPG_1"/>
    <property type="match status" value="1"/>
</dbReference>
<dbReference type="InterPro" id="IPR035937">
    <property type="entry name" value="FPG_N"/>
</dbReference>
<organism evidence="18 19">
    <name type="scientific">Fervidibacillus albus</name>
    <dbReference type="NCBI Taxonomy" id="2980026"/>
    <lineage>
        <taxon>Bacteria</taxon>
        <taxon>Bacillati</taxon>
        <taxon>Bacillota</taxon>
        <taxon>Bacilli</taxon>
        <taxon>Bacillales</taxon>
        <taxon>Bacillaceae</taxon>
        <taxon>Fervidibacillus</taxon>
    </lineage>
</organism>
<dbReference type="InterPro" id="IPR015887">
    <property type="entry name" value="DNA_glyclase_Znf_dom_DNA_BS"/>
</dbReference>
<dbReference type="SMART" id="SM00898">
    <property type="entry name" value="Fapy_DNA_glyco"/>
    <property type="match status" value="1"/>
</dbReference>
<protein>
    <recommendedName>
        <fullName evidence="15">Formamidopyrimidine-DNA glycosylase</fullName>
        <shortName evidence="15">Fapy-DNA glycosylase</shortName>
        <ecNumber evidence="15">3.2.2.23</ecNumber>
    </recommendedName>
    <alternativeName>
        <fullName evidence="15">DNA-(apurinic or apyrimidinic site) lyase MutM</fullName>
        <shortName evidence="15">AP lyase MutM</shortName>
        <ecNumber evidence="15">4.2.99.18</ecNumber>
    </alternativeName>
</protein>
<keyword evidence="12 15" id="KW-0511">Multifunctional enzyme</keyword>
<evidence type="ECO:0000256" key="9">
    <source>
        <dbReference type="ARBA" id="ARBA00023125"/>
    </source>
</evidence>
<dbReference type="GO" id="GO:0003690">
    <property type="term" value="F:double-stranded DNA binding"/>
    <property type="evidence" value="ECO:0007669"/>
    <property type="project" value="UniProtKB-ARBA"/>
</dbReference>
<dbReference type="EMBL" id="CP106878">
    <property type="protein sequence ID" value="WAA10178.1"/>
    <property type="molecule type" value="Genomic_DNA"/>
</dbReference>
<evidence type="ECO:0000313" key="19">
    <source>
        <dbReference type="Proteomes" id="UP001164718"/>
    </source>
</evidence>
<evidence type="ECO:0000256" key="3">
    <source>
        <dbReference type="ARBA" id="ARBA00011245"/>
    </source>
</evidence>
<dbReference type="InterPro" id="IPR000214">
    <property type="entry name" value="Znf_DNA_glyclase/AP_lyase"/>
</dbReference>
<comment type="caution">
    <text evidence="15">Lacks conserved residue(s) required for the propagation of feature annotation.</text>
</comment>
<keyword evidence="13 15" id="KW-0326">Glycosidase</keyword>
<keyword evidence="8 15" id="KW-0862">Zinc</keyword>
<feature type="binding site" evidence="15">
    <location>
        <position position="112"/>
    </location>
    <ligand>
        <name>DNA</name>
        <dbReference type="ChEBI" id="CHEBI:16991"/>
    </ligand>
</feature>
<evidence type="ECO:0000256" key="12">
    <source>
        <dbReference type="ARBA" id="ARBA00023268"/>
    </source>
</evidence>
<dbReference type="InterPro" id="IPR012319">
    <property type="entry name" value="FPG_cat"/>
</dbReference>
<evidence type="ECO:0000313" key="18">
    <source>
        <dbReference type="EMBL" id="WAA10178.1"/>
    </source>
</evidence>
<dbReference type="NCBIfam" id="TIGR00577">
    <property type="entry name" value="fpg"/>
    <property type="match status" value="1"/>
</dbReference>
<dbReference type="CDD" id="cd08966">
    <property type="entry name" value="EcFpg-like_N"/>
    <property type="match status" value="1"/>
</dbReference>
<dbReference type="GO" id="GO:0140078">
    <property type="term" value="F:class I DNA-(apurinic or apyrimidinic site) endonuclease activity"/>
    <property type="evidence" value="ECO:0007669"/>
    <property type="project" value="UniProtKB-EC"/>
</dbReference>
<keyword evidence="10 15" id="KW-0234">DNA repair</keyword>
<dbReference type="PANTHER" id="PTHR22993">
    <property type="entry name" value="FORMAMIDOPYRIMIDINE-DNA GLYCOSYLASE"/>
    <property type="match status" value="1"/>
</dbReference>
<evidence type="ECO:0000256" key="5">
    <source>
        <dbReference type="ARBA" id="ARBA00022763"/>
    </source>
</evidence>
<evidence type="ECO:0000256" key="14">
    <source>
        <dbReference type="ARBA" id="ARBA00044632"/>
    </source>
</evidence>
<comment type="function">
    <text evidence="15">Involved in base excision repair of DNA damaged by oxidation or by mutagenic agents. Acts as DNA glycosylase that recognizes and removes damaged bases. Has a preference for oxidized purines, such as 7,8-dihydro-8-oxoguanine (8-oxoG). Has AP (apurinic/apyrimidinic) lyase activity and introduces nicks in the DNA strand. Cleaves the DNA backbone by beta-delta elimination to generate a single-strand break at the site of the removed base with both 3'- and 5'-phosphates.</text>
</comment>
<dbReference type="SUPFAM" id="SSF46946">
    <property type="entry name" value="S13-like H2TH domain"/>
    <property type="match status" value="1"/>
</dbReference>
<comment type="catalytic activity">
    <reaction evidence="1 15">
        <text>Hydrolysis of DNA containing ring-opened 7-methylguanine residues, releasing 2,6-diamino-4-hydroxy-5-(N-methyl)formamidopyrimidine.</text>
        <dbReference type="EC" id="3.2.2.23"/>
    </reaction>
</comment>
<comment type="similarity">
    <text evidence="2 15">Belongs to the FPG family.</text>
</comment>
<proteinExistence type="inferred from homology"/>
<evidence type="ECO:0000256" key="8">
    <source>
        <dbReference type="ARBA" id="ARBA00022833"/>
    </source>
</evidence>
<dbReference type="InterPro" id="IPR010663">
    <property type="entry name" value="Znf_FPG/IleRS"/>
</dbReference>
<evidence type="ECO:0000256" key="11">
    <source>
        <dbReference type="ARBA" id="ARBA00023239"/>
    </source>
</evidence>
<dbReference type="AlphaFoldDB" id="A0A9E8LV00"/>
<keyword evidence="7 15" id="KW-0378">Hydrolase</keyword>
<dbReference type="Gene3D" id="1.10.8.50">
    <property type="match status" value="1"/>
</dbReference>
<accession>A0A9E8LV00</accession>
<dbReference type="GO" id="GO:0006284">
    <property type="term" value="P:base-excision repair"/>
    <property type="evidence" value="ECO:0007669"/>
    <property type="project" value="InterPro"/>
</dbReference>
<keyword evidence="5 15" id="KW-0227">DNA damage</keyword>
<feature type="active site" description="Proton donor; for delta-elimination activity" evidence="15">
    <location>
        <position position="264"/>
    </location>
</feature>
<dbReference type="Gene3D" id="3.20.190.10">
    <property type="entry name" value="MutM-like, N-terminal"/>
    <property type="match status" value="1"/>
</dbReference>
<feature type="domain" description="FPG-type" evidence="16">
    <location>
        <begin position="240"/>
        <end position="274"/>
    </location>
</feature>
<dbReference type="PANTHER" id="PTHR22993:SF9">
    <property type="entry name" value="FORMAMIDOPYRIMIDINE-DNA GLYCOSYLASE"/>
    <property type="match status" value="1"/>
</dbReference>
<feature type="binding site" evidence="15">
    <location>
        <position position="93"/>
    </location>
    <ligand>
        <name>DNA</name>
        <dbReference type="ChEBI" id="CHEBI:16991"/>
    </ligand>
</feature>
<sequence length="277" mass="31858">MPELPEVETIRRTLQTVVIGKTIDQVHVFWPNIIKEPADSEEFSLMLKGQTCRNVLRKGKFLIFHFDDLALVSHLRMEGKYILFPKDEPMDSHTHVVFRFTDDTELHYRDVRKFGTMHIFPIGTEFDHLPLSKLGPEVFDPEFSNGYFSSVLKKTTRKIKPVLLDQTIVSGLGNIYVDEALFRASIHPERFAHSLTKLESNRLRKEMIRLLQEAVEKGGSTIRTYINSQGKIGTFQFELQVYGKEKTPCIRCGTEIQKTKVGGRGTHYCPTCQKLPD</sequence>
<evidence type="ECO:0000256" key="7">
    <source>
        <dbReference type="ARBA" id="ARBA00022801"/>
    </source>
</evidence>
<dbReference type="HAMAP" id="MF_00103">
    <property type="entry name" value="Fapy_DNA_glycosyl"/>
    <property type="match status" value="1"/>
</dbReference>
<evidence type="ECO:0000256" key="10">
    <source>
        <dbReference type="ARBA" id="ARBA00023204"/>
    </source>
</evidence>
<evidence type="ECO:0000256" key="13">
    <source>
        <dbReference type="ARBA" id="ARBA00023295"/>
    </source>
</evidence>
<feature type="active site" description="Schiff-base intermediate with DNA" evidence="15">
    <location>
        <position position="2"/>
    </location>
</feature>
<evidence type="ECO:0000259" key="16">
    <source>
        <dbReference type="PROSITE" id="PS51066"/>
    </source>
</evidence>
<dbReference type="EC" id="4.2.99.18" evidence="15"/>
<keyword evidence="6 15" id="KW-0863">Zinc-finger</keyword>
<dbReference type="PROSITE" id="PS51066">
    <property type="entry name" value="ZF_FPG_2"/>
    <property type="match status" value="1"/>
</dbReference>
<feature type="active site" description="Proton donor; for beta-elimination activity" evidence="15">
    <location>
        <position position="60"/>
    </location>
</feature>
<dbReference type="GO" id="GO:0008270">
    <property type="term" value="F:zinc ion binding"/>
    <property type="evidence" value="ECO:0007669"/>
    <property type="project" value="UniProtKB-UniRule"/>
</dbReference>
<evidence type="ECO:0000256" key="1">
    <source>
        <dbReference type="ARBA" id="ARBA00001668"/>
    </source>
</evidence>
<keyword evidence="19" id="KW-1185">Reference proteome</keyword>
<keyword evidence="9 15" id="KW-0238">DNA-binding</keyword>
<dbReference type="Pfam" id="PF06831">
    <property type="entry name" value="H2TH"/>
    <property type="match status" value="1"/>
</dbReference>
<dbReference type="GO" id="GO:0003684">
    <property type="term" value="F:damaged DNA binding"/>
    <property type="evidence" value="ECO:0007669"/>
    <property type="project" value="InterPro"/>
</dbReference>
<dbReference type="SMART" id="SM01232">
    <property type="entry name" value="H2TH"/>
    <property type="match status" value="1"/>
</dbReference>
<dbReference type="InterPro" id="IPR015886">
    <property type="entry name" value="H2TH_FPG"/>
</dbReference>
<feature type="domain" description="Formamidopyrimidine-DNA glycosylase catalytic" evidence="17">
    <location>
        <begin position="2"/>
        <end position="115"/>
    </location>
</feature>
<dbReference type="InterPro" id="IPR020629">
    <property type="entry name" value="FPG_Glyclase"/>
</dbReference>
<dbReference type="SUPFAM" id="SSF81624">
    <property type="entry name" value="N-terminal domain of MutM-like DNA repair proteins"/>
    <property type="match status" value="1"/>
</dbReference>
<dbReference type="InterPro" id="IPR010979">
    <property type="entry name" value="Ribosomal_uS13-like_H2TH"/>
</dbReference>
<evidence type="ECO:0000256" key="6">
    <source>
        <dbReference type="ARBA" id="ARBA00022771"/>
    </source>
</evidence>
<feature type="active site" description="Proton donor" evidence="15">
    <location>
        <position position="3"/>
    </location>
</feature>
<dbReference type="Proteomes" id="UP001164718">
    <property type="component" value="Chromosome"/>
</dbReference>
<dbReference type="PROSITE" id="PS51068">
    <property type="entry name" value="FPG_CAT"/>
    <property type="match status" value="1"/>
</dbReference>
<dbReference type="KEGG" id="faf:OE104_02205"/>
<evidence type="ECO:0000256" key="4">
    <source>
        <dbReference type="ARBA" id="ARBA00022723"/>
    </source>
</evidence>
<evidence type="ECO:0000259" key="17">
    <source>
        <dbReference type="PROSITE" id="PS51068"/>
    </source>
</evidence>
<gene>
    <name evidence="15 18" type="primary">mutM</name>
    <name evidence="15" type="synonym">fpg</name>
    <name evidence="18" type="ORF">OE104_02205</name>
</gene>
<name>A0A9E8LV00_9BACI</name>
<dbReference type="EC" id="3.2.2.23" evidence="15"/>
<dbReference type="SUPFAM" id="SSF57716">
    <property type="entry name" value="Glucocorticoid receptor-like (DNA-binding domain)"/>
    <property type="match status" value="1"/>
</dbReference>
<dbReference type="NCBIfam" id="NF002211">
    <property type="entry name" value="PRK01103.1"/>
    <property type="match status" value="1"/>
</dbReference>
<reference evidence="18" key="1">
    <citation type="submission" date="2022-09" db="EMBL/GenBank/DDBJ databases">
        <title>Complete Genomes of Fervidibacillus albus and Fervidibacillus halotolerans isolated from tidal flat sediments.</title>
        <authorList>
            <person name="Kwon K.K."/>
            <person name="Yang S.-H."/>
            <person name="Park M.J."/>
            <person name="Oh H.-M."/>
        </authorList>
    </citation>
    <scope>NUCLEOTIDE SEQUENCE</scope>
    <source>
        <strain evidence="18">MEBiC13591</strain>
    </source>
</reference>
<dbReference type="FunFam" id="1.10.8.50:FF:000003">
    <property type="entry name" value="Formamidopyrimidine-DNA glycosylase"/>
    <property type="match status" value="1"/>
</dbReference>